<evidence type="ECO:0000256" key="1">
    <source>
        <dbReference type="SAM" id="MobiDB-lite"/>
    </source>
</evidence>
<evidence type="ECO:0000313" key="2">
    <source>
        <dbReference type="EMBL" id="CAB0043739.1"/>
    </source>
</evidence>
<sequence>MLRAKDLSTLWCAIRAAATVRLGPASEGGKSAASWTYGLRQHVAGNARKSRTAPSCVPTPSMRNISRSRPASTRKLSIFSYNVFQTLFDGKCVNTLVDNPATTRCPMCLKTSHQFGNVNEDFTPREESLLYGLSLLHAEIKAFEHLLHLSYRLHLEQWDVRADMK</sequence>
<feature type="non-terminal residue" evidence="2">
    <location>
        <position position="165"/>
    </location>
</feature>
<evidence type="ECO:0000313" key="3">
    <source>
        <dbReference type="Proteomes" id="UP000479190"/>
    </source>
</evidence>
<gene>
    <name evidence="2" type="ORF">TBRA_LOCUS15327</name>
</gene>
<reference evidence="2 3" key="1">
    <citation type="submission" date="2020-02" db="EMBL/GenBank/DDBJ databases">
        <authorList>
            <person name="Ferguson B K."/>
        </authorList>
    </citation>
    <scope>NUCLEOTIDE SEQUENCE [LARGE SCALE GENOMIC DNA]</scope>
</reference>
<dbReference type="OrthoDB" id="7700296at2759"/>
<dbReference type="AlphaFoldDB" id="A0A6H5J6C8"/>
<accession>A0A6H5J6C8</accession>
<name>A0A6H5J6C8_9HYME</name>
<feature type="region of interest" description="Disordered" evidence="1">
    <location>
        <begin position="48"/>
        <end position="67"/>
    </location>
</feature>
<dbReference type="Proteomes" id="UP000479190">
    <property type="component" value="Unassembled WGS sequence"/>
</dbReference>
<proteinExistence type="predicted"/>
<keyword evidence="3" id="KW-1185">Reference proteome</keyword>
<protein>
    <submittedName>
        <fullName evidence="2">Uncharacterized protein</fullName>
    </submittedName>
</protein>
<dbReference type="EMBL" id="CADCXV010001338">
    <property type="protein sequence ID" value="CAB0043739.1"/>
    <property type="molecule type" value="Genomic_DNA"/>
</dbReference>
<organism evidence="2 3">
    <name type="scientific">Trichogramma brassicae</name>
    <dbReference type="NCBI Taxonomy" id="86971"/>
    <lineage>
        <taxon>Eukaryota</taxon>
        <taxon>Metazoa</taxon>
        <taxon>Ecdysozoa</taxon>
        <taxon>Arthropoda</taxon>
        <taxon>Hexapoda</taxon>
        <taxon>Insecta</taxon>
        <taxon>Pterygota</taxon>
        <taxon>Neoptera</taxon>
        <taxon>Endopterygota</taxon>
        <taxon>Hymenoptera</taxon>
        <taxon>Apocrita</taxon>
        <taxon>Proctotrupomorpha</taxon>
        <taxon>Chalcidoidea</taxon>
        <taxon>Trichogrammatidae</taxon>
        <taxon>Trichogramma</taxon>
    </lineage>
</organism>